<keyword evidence="2" id="KW-1185">Reference proteome</keyword>
<sequence length="89" mass="10521">MHTQMNIFKFSLIFIGFYQKKAKKTKKCLNQYKLIISQINSFLRILETEGSTQRAQIFEIQPFIVVRQVVNLNNIQTLLKNQQEPTMIT</sequence>
<comment type="caution">
    <text evidence="1">The sequence shown here is derived from an EMBL/GenBank/DDBJ whole genome shotgun (WGS) entry which is preliminary data.</text>
</comment>
<dbReference type="EMBL" id="CAJJDP010000043">
    <property type="protein sequence ID" value="CAD8163381.1"/>
    <property type="molecule type" value="Genomic_DNA"/>
</dbReference>
<reference evidence="1" key="1">
    <citation type="submission" date="2021-01" db="EMBL/GenBank/DDBJ databases">
        <authorList>
            <consortium name="Genoscope - CEA"/>
            <person name="William W."/>
        </authorList>
    </citation>
    <scope>NUCLEOTIDE SEQUENCE</scope>
</reference>
<organism evidence="1 2">
    <name type="scientific">Paramecium octaurelia</name>
    <dbReference type="NCBI Taxonomy" id="43137"/>
    <lineage>
        <taxon>Eukaryota</taxon>
        <taxon>Sar</taxon>
        <taxon>Alveolata</taxon>
        <taxon>Ciliophora</taxon>
        <taxon>Intramacronucleata</taxon>
        <taxon>Oligohymenophorea</taxon>
        <taxon>Peniculida</taxon>
        <taxon>Parameciidae</taxon>
        <taxon>Paramecium</taxon>
    </lineage>
</organism>
<protein>
    <submittedName>
        <fullName evidence="1">Uncharacterized protein</fullName>
    </submittedName>
</protein>
<dbReference type="Proteomes" id="UP000683925">
    <property type="component" value="Unassembled WGS sequence"/>
</dbReference>
<proteinExistence type="predicted"/>
<evidence type="ECO:0000313" key="2">
    <source>
        <dbReference type="Proteomes" id="UP000683925"/>
    </source>
</evidence>
<gene>
    <name evidence="1" type="ORF">POCTA_138.1.T0430134</name>
</gene>
<name>A0A8S1UDR8_PAROT</name>
<evidence type="ECO:0000313" key="1">
    <source>
        <dbReference type="EMBL" id="CAD8163381.1"/>
    </source>
</evidence>
<accession>A0A8S1UDR8</accession>
<dbReference type="AlphaFoldDB" id="A0A8S1UDR8"/>